<dbReference type="CDD" id="cd07182">
    <property type="entry name" value="RNase_HII_bacteria_HII_like"/>
    <property type="match status" value="1"/>
</dbReference>
<accession>A0AAN4VZD7</accession>
<keyword evidence="11 14" id="KW-0255">Endonuclease</keyword>
<feature type="binding site" evidence="14 15">
    <location>
        <position position="22"/>
    </location>
    <ligand>
        <name>a divalent metal cation</name>
        <dbReference type="ChEBI" id="CHEBI:60240"/>
    </ligand>
</feature>
<keyword evidence="12 14" id="KW-0378">Hydrolase</keyword>
<evidence type="ECO:0000256" key="11">
    <source>
        <dbReference type="ARBA" id="ARBA00022759"/>
    </source>
</evidence>
<comment type="similarity">
    <text evidence="5 14 16">Belongs to the RNase HII family.</text>
</comment>
<comment type="cofactor">
    <cofactor evidence="14 15">
        <name>Mn(2+)</name>
        <dbReference type="ChEBI" id="CHEBI:29035"/>
    </cofactor>
    <cofactor evidence="14 15">
        <name>Mg(2+)</name>
        <dbReference type="ChEBI" id="CHEBI:18420"/>
    </cofactor>
    <text evidence="14 15">Manganese or magnesium. Binds 1 divalent metal ion per monomer in the absence of substrate. May bind a second metal ion after substrate binding.</text>
</comment>
<comment type="function">
    <text evidence="3 14 16">Endonuclease that specifically degrades the RNA of RNA-DNA hybrids.</text>
</comment>
<dbReference type="GO" id="GO:0043137">
    <property type="term" value="P:DNA replication, removal of RNA primer"/>
    <property type="evidence" value="ECO:0007669"/>
    <property type="project" value="TreeGrafter"/>
</dbReference>
<dbReference type="GO" id="GO:0003723">
    <property type="term" value="F:RNA binding"/>
    <property type="evidence" value="ECO:0007669"/>
    <property type="project" value="UniProtKB-UniRule"/>
</dbReference>
<evidence type="ECO:0000256" key="2">
    <source>
        <dbReference type="ARBA" id="ARBA00001946"/>
    </source>
</evidence>
<evidence type="ECO:0000256" key="14">
    <source>
        <dbReference type="HAMAP-Rule" id="MF_00052"/>
    </source>
</evidence>
<dbReference type="PROSITE" id="PS51975">
    <property type="entry name" value="RNASE_H_2"/>
    <property type="match status" value="1"/>
</dbReference>
<dbReference type="HAMAP" id="MF_00052_B">
    <property type="entry name" value="RNase_HII_B"/>
    <property type="match status" value="1"/>
</dbReference>
<reference evidence="18 19" key="1">
    <citation type="submission" date="2021-12" db="EMBL/GenBank/DDBJ databases">
        <title>Genome sequencing of bacteria with rrn-lacking chromosome and rrn-plasmid.</title>
        <authorList>
            <person name="Anda M."/>
            <person name="Iwasaki W."/>
        </authorList>
    </citation>
    <scope>NUCLEOTIDE SEQUENCE [LARGE SCALE GENOMIC DNA]</scope>
    <source>
        <strain evidence="18 19">NBRC 15940</strain>
    </source>
</reference>
<keyword evidence="10 14" id="KW-0479">Metal-binding</keyword>
<proteinExistence type="inferred from homology"/>
<dbReference type="EMBL" id="BQKE01000001">
    <property type="protein sequence ID" value="GJM61620.1"/>
    <property type="molecule type" value="Genomic_DNA"/>
</dbReference>
<dbReference type="InterPro" id="IPR024567">
    <property type="entry name" value="RNase_HII/HIII_dom"/>
</dbReference>
<dbReference type="RefSeq" id="WP_053405632.1">
    <property type="nucleotide sequence ID" value="NZ_BQKE01000001.1"/>
</dbReference>
<evidence type="ECO:0000256" key="12">
    <source>
        <dbReference type="ARBA" id="ARBA00022801"/>
    </source>
</evidence>
<dbReference type="NCBIfam" id="NF000595">
    <property type="entry name" value="PRK00015.1-3"/>
    <property type="match status" value="1"/>
</dbReference>
<dbReference type="GO" id="GO:0006298">
    <property type="term" value="P:mismatch repair"/>
    <property type="evidence" value="ECO:0007669"/>
    <property type="project" value="TreeGrafter"/>
</dbReference>
<name>A0AAN4VZD7_9BACT</name>
<evidence type="ECO:0000313" key="18">
    <source>
        <dbReference type="EMBL" id="GJM61620.1"/>
    </source>
</evidence>
<dbReference type="InterPro" id="IPR012337">
    <property type="entry name" value="RNaseH-like_sf"/>
</dbReference>
<dbReference type="Proteomes" id="UP001310022">
    <property type="component" value="Unassembled WGS sequence"/>
</dbReference>
<sequence length="199" mass="22122">MKEIKVLAAQRTPDLVEAGCDEVGRGCLAGPVVAAAVILPKNYSHPLLNDSKQLTAKKREALEKVIKEDALAWAIAEVDHQEIDRINILNASMLAMHKAIDQLELRPELLLIDGNKFSPYMGIMHECIVKGDGKFLSIAAASILAKTYRDQLMEDLAKDYPHYAWEKNAGYPTKVHRAGIKAHGPSPFHRMSFKLLPEE</sequence>
<evidence type="ECO:0000256" key="3">
    <source>
        <dbReference type="ARBA" id="ARBA00004065"/>
    </source>
</evidence>
<evidence type="ECO:0000256" key="16">
    <source>
        <dbReference type="RuleBase" id="RU003515"/>
    </source>
</evidence>
<protein>
    <recommendedName>
        <fullName evidence="7 14">Ribonuclease HII</fullName>
        <shortName evidence="14">RNase HII</shortName>
        <ecNumber evidence="6 14">3.1.26.4</ecNumber>
    </recommendedName>
</protein>
<feature type="domain" description="RNase H type-2" evidence="17">
    <location>
        <begin position="15"/>
        <end position="199"/>
    </location>
</feature>
<dbReference type="Gene3D" id="3.30.420.10">
    <property type="entry name" value="Ribonuclease H-like superfamily/Ribonuclease H"/>
    <property type="match status" value="1"/>
</dbReference>
<keyword evidence="8 14" id="KW-0963">Cytoplasm</keyword>
<evidence type="ECO:0000256" key="7">
    <source>
        <dbReference type="ARBA" id="ARBA00019179"/>
    </source>
</evidence>
<evidence type="ECO:0000256" key="4">
    <source>
        <dbReference type="ARBA" id="ARBA00004496"/>
    </source>
</evidence>
<dbReference type="GO" id="GO:0004523">
    <property type="term" value="F:RNA-DNA hybrid ribonuclease activity"/>
    <property type="evidence" value="ECO:0007669"/>
    <property type="project" value="UniProtKB-UniRule"/>
</dbReference>
<feature type="binding site" evidence="14 15">
    <location>
        <position position="21"/>
    </location>
    <ligand>
        <name>a divalent metal cation</name>
        <dbReference type="ChEBI" id="CHEBI:60240"/>
    </ligand>
</feature>
<evidence type="ECO:0000256" key="13">
    <source>
        <dbReference type="ARBA" id="ARBA00023211"/>
    </source>
</evidence>
<dbReference type="GO" id="GO:0005737">
    <property type="term" value="C:cytoplasm"/>
    <property type="evidence" value="ECO:0007669"/>
    <property type="project" value="UniProtKB-SubCell"/>
</dbReference>
<keyword evidence="19" id="KW-1185">Reference proteome</keyword>
<evidence type="ECO:0000256" key="6">
    <source>
        <dbReference type="ARBA" id="ARBA00012180"/>
    </source>
</evidence>
<keyword evidence="13 14" id="KW-0464">Manganese</keyword>
<dbReference type="SUPFAM" id="SSF53098">
    <property type="entry name" value="Ribonuclease H-like"/>
    <property type="match status" value="1"/>
</dbReference>
<evidence type="ECO:0000313" key="19">
    <source>
        <dbReference type="Proteomes" id="UP001310022"/>
    </source>
</evidence>
<dbReference type="PANTHER" id="PTHR10954">
    <property type="entry name" value="RIBONUCLEASE H2 SUBUNIT A"/>
    <property type="match status" value="1"/>
</dbReference>
<dbReference type="GO" id="GO:0032299">
    <property type="term" value="C:ribonuclease H2 complex"/>
    <property type="evidence" value="ECO:0007669"/>
    <property type="project" value="TreeGrafter"/>
</dbReference>
<evidence type="ECO:0000256" key="10">
    <source>
        <dbReference type="ARBA" id="ARBA00022723"/>
    </source>
</evidence>
<gene>
    <name evidence="14 18" type="primary">rnhB</name>
    <name evidence="18" type="ORF">PEDI_21720</name>
</gene>
<keyword evidence="9 14" id="KW-0540">Nuclease</keyword>
<comment type="subcellular location">
    <subcellularLocation>
        <location evidence="4 14">Cytoplasm</location>
    </subcellularLocation>
</comment>
<evidence type="ECO:0000256" key="9">
    <source>
        <dbReference type="ARBA" id="ARBA00022722"/>
    </source>
</evidence>
<dbReference type="InterPro" id="IPR022898">
    <property type="entry name" value="RNase_HII"/>
</dbReference>
<comment type="cofactor">
    <cofactor evidence="2">
        <name>Mg(2+)</name>
        <dbReference type="ChEBI" id="CHEBI:18420"/>
    </cofactor>
</comment>
<feature type="binding site" evidence="14 15">
    <location>
        <position position="113"/>
    </location>
    <ligand>
        <name>a divalent metal cation</name>
        <dbReference type="ChEBI" id="CHEBI:60240"/>
    </ligand>
</feature>
<dbReference type="InterPro" id="IPR001352">
    <property type="entry name" value="RNase_HII/HIII"/>
</dbReference>
<dbReference type="Pfam" id="PF01351">
    <property type="entry name" value="RNase_HII"/>
    <property type="match status" value="1"/>
</dbReference>
<dbReference type="NCBIfam" id="NF000594">
    <property type="entry name" value="PRK00015.1-1"/>
    <property type="match status" value="1"/>
</dbReference>
<dbReference type="PANTHER" id="PTHR10954:SF18">
    <property type="entry name" value="RIBONUCLEASE HII"/>
    <property type="match status" value="1"/>
</dbReference>
<evidence type="ECO:0000256" key="1">
    <source>
        <dbReference type="ARBA" id="ARBA00000077"/>
    </source>
</evidence>
<evidence type="ECO:0000256" key="5">
    <source>
        <dbReference type="ARBA" id="ARBA00007383"/>
    </source>
</evidence>
<dbReference type="AlphaFoldDB" id="A0AAN4VZD7"/>
<evidence type="ECO:0000256" key="15">
    <source>
        <dbReference type="PROSITE-ProRule" id="PRU01319"/>
    </source>
</evidence>
<organism evidence="18 19">
    <name type="scientific">Persicobacter diffluens</name>
    <dbReference type="NCBI Taxonomy" id="981"/>
    <lineage>
        <taxon>Bacteria</taxon>
        <taxon>Pseudomonadati</taxon>
        <taxon>Bacteroidota</taxon>
        <taxon>Cytophagia</taxon>
        <taxon>Cytophagales</taxon>
        <taxon>Persicobacteraceae</taxon>
        <taxon>Persicobacter</taxon>
    </lineage>
</organism>
<dbReference type="EC" id="3.1.26.4" evidence="6 14"/>
<dbReference type="GO" id="GO:0030145">
    <property type="term" value="F:manganese ion binding"/>
    <property type="evidence" value="ECO:0007669"/>
    <property type="project" value="UniProtKB-UniRule"/>
</dbReference>
<dbReference type="InterPro" id="IPR036397">
    <property type="entry name" value="RNaseH_sf"/>
</dbReference>
<evidence type="ECO:0000259" key="17">
    <source>
        <dbReference type="PROSITE" id="PS51975"/>
    </source>
</evidence>
<comment type="catalytic activity">
    <reaction evidence="1 14 15 16">
        <text>Endonucleolytic cleavage to 5'-phosphomonoester.</text>
        <dbReference type="EC" id="3.1.26.4"/>
    </reaction>
</comment>
<evidence type="ECO:0000256" key="8">
    <source>
        <dbReference type="ARBA" id="ARBA00022490"/>
    </source>
</evidence>
<comment type="caution">
    <text evidence="18">The sequence shown here is derived from an EMBL/GenBank/DDBJ whole genome shotgun (WGS) entry which is preliminary data.</text>
</comment>